<dbReference type="PROSITE" id="PS50255">
    <property type="entry name" value="CYTOCHROME_B5_2"/>
    <property type="match status" value="1"/>
</dbReference>
<dbReference type="Proteomes" id="UP000541444">
    <property type="component" value="Unassembled WGS sequence"/>
</dbReference>
<reference evidence="7 8" key="1">
    <citation type="journal article" date="2020" name="IScience">
        <title>Genome Sequencing of the Endangered Kingdonia uniflora (Circaeasteraceae, Ranunculales) Reveals Potential Mechanisms of Evolutionary Specialization.</title>
        <authorList>
            <person name="Sun Y."/>
            <person name="Deng T."/>
            <person name="Zhang A."/>
            <person name="Moore M.J."/>
            <person name="Landis J.B."/>
            <person name="Lin N."/>
            <person name="Zhang H."/>
            <person name="Zhang X."/>
            <person name="Huang J."/>
            <person name="Zhang X."/>
            <person name="Sun H."/>
            <person name="Wang H."/>
        </authorList>
    </citation>
    <scope>NUCLEOTIDE SEQUENCE [LARGE SCALE GENOMIC DNA]</scope>
    <source>
        <strain evidence="7">TB1705</strain>
        <tissue evidence="7">Leaf</tissue>
    </source>
</reference>
<evidence type="ECO:0000256" key="1">
    <source>
        <dbReference type="ARBA" id="ARBA00022617"/>
    </source>
</evidence>
<evidence type="ECO:0000256" key="4">
    <source>
        <dbReference type="ARBA" id="ARBA00038168"/>
    </source>
</evidence>
<dbReference type="InterPro" id="IPR036400">
    <property type="entry name" value="Cyt_B5-like_heme/steroid_sf"/>
</dbReference>
<dbReference type="GO" id="GO:0016020">
    <property type="term" value="C:membrane"/>
    <property type="evidence" value="ECO:0007669"/>
    <property type="project" value="TreeGrafter"/>
</dbReference>
<feature type="domain" description="Cytochrome b5 heme-binding" evidence="6">
    <location>
        <begin position="25"/>
        <end position="119"/>
    </location>
</feature>
<dbReference type="Pfam" id="PF00173">
    <property type="entry name" value="Cyt-b5"/>
    <property type="match status" value="1"/>
</dbReference>
<dbReference type="PROSITE" id="PS00191">
    <property type="entry name" value="CYTOCHROME_B5_1"/>
    <property type="match status" value="1"/>
</dbReference>
<evidence type="ECO:0000256" key="5">
    <source>
        <dbReference type="RuleBase" id="RU362121"/>
    </source>
</evidence>
<dbReference type="GO" id="GO:0020037">
    <property type="term" value="F:heme binding"/>
    <property type="evidence" value="ECO:0007669"/>
    <property type="project" value="UniProtKB-UniRule"/>
</dbReference>
<keyword evidence="1 5" id="KW-0349">Heme</keyword>
<keyword evidence="2 5" id="KW-0479">Metal-binding</keyword>
<protein>
    <recommendedName>
        <fullName evidence="6">Cytochrome b5 heme-binding domain-containing protein</fullName>
    </recommendedName>
</protein>
<dbReference type="AlphaFoldDB" id="A0A7J7LC26"/>
<dbReference type="PANTHER" id="PTHR19359:SF25">
    <property type="entry name" value="CYTOCHROME B5 HEME-BINDING DOMAIN-CONTAINING PROTEIN"/>
    <property type="match status" value="1"/>
</dbReference>
<keyword evidence="5" id="KW-1133">Transmembrane helix</keyword>
<dbReference type="SMART" id="SM01117">
    <property type="entry name" value="Cyt-b5"/>
    <property type="match status" value="1"/>
</dbReference>
<dbReference type="InterPro" id="IPR018506">
    <property type="entry name" value="Cyt_B5_heme-BS"/>
</dbReference>
<comment type="caution">
    <text evidence="7">The sequence shown here is derived from an EMBL/GenBank/DDBJ whole genome shotgun (WGS) entry which is preliminary data.</text>
</comment>
<dbReference type="EMBL" id="JACGCM010002404">
    <property type="protein sequence ID" value="KAF6140089.1"/>
    <property type="molecule type" value="Genomic_DNA"/>
</dbReference>
<evidence type="ECO:0000256" key="3">
    <source>
        <dbReference type="ARBA" id="ARBA00023004"/>
    </source>
</evidence>
<evidence type="ECO:0000259" key="6">
    <source>
        <dbReference type="PROSITE" id="PS50255"/>
    </source>
</evidence>
<organism evidence="7 8">
    <name type="scientific">Kingdonia uniflora</name>
    <dbReference type="NCBI Taxonomy" id="39325"/>
    <lineage>
        <taxon>Eukaryota</taxon>
        <taxon>Viridiplantae</taxon>
        <taxon>Streptophyta</taxon>
        <taxon>Embryophyta</taxon>
        <taxon>Tracheophyta</taxon>
        <taxon>Spermatophyta</taxon>
        <taxon>Magnoliopsida</taxon>
        <taxon>Ranunculales</taxon>
        <taxon>Circaeasteraceae</taxon>
        <taxon>Kingdonia</taxon>
    </lineage>
</organism>
<dbReference type="InterPro" id="IPR050668">
    <property type="entry name" value="Cytochrome_b5"/>
</dbReference>
<sequence length="174" mass="19791">MLIWLINQKEQAKGIKAAKDVLDWIEGVVMLVYDVTSYLDEHPGGDDVLLEATGTLILFSFGRKCKNKPLHEWVFFHENRVPFLALGLMSRDATEDFKDAGHSKDAIELMKSYCIGELEFDPSSPFIPELEILKKPESKDLIHKFMDAALQYWTIPVAIVGVSVVAGMFYLRRK</sequence>
<keyword evidence="3 5" id="KW-0408">Iron</keyword>
<dbReference type="InterPro" id="IPR001199">
    <property type="entry name" value="Cyt_B5-like_heme/steroid-bd"/>
</dbReference>
<dbReference type="Gene3D" id="3.10.120.10">
    <property type="entry name" value="Cytochrome b5-like heme/steroid binding domain"/>
    <property type="match status" value="1"/>
</dbReference>
<dbReference type="SUPFAM" id="SSF55856">
    <property type="entry name" value="Cytochrome b5-like heme/steroid binding domain"/>
    <property type="match status" value="2"/>
</dbReference>
<dbReference type="PANTHER" id="PTHR19359">
    <property type="entry name" value="CYTOCHROME B5"/>
    <property type="match status" value="1"/>
</dbReference>
<evidence type="ECO:0000313" key="8">
    <source>
        <dbReference type="Proteomes" id="UP000541444"/>
    </source>
</evidence>
<keyword evidence="5" id="KW-0472">Membrane</keyword>
<keyword evidence="5" id="KW-0812">Transmembrane</keyword>
<gene>
    <name evidence="7" type="ORF">GIB67_001830</name>
</gene>
<comment type="similarity">
    <text evidence="4 5">Belongs to the cytochrome b5 family.</text>
</comment>
<feature type="transmembrane region" description="Helical" evidence="5">
    <location>
        <begin position="150"/>
        <end position="171"/>
    </location>
</feature>
<evidence type="ECO:0000313" key="7">
    <source>
        <dbReference type="EMBL" id="KAF6140089.1"/>
    </source>
</evidence>
<keyword evidence="8" id="KW-1185">Reference proteome</keyword>
<dbReference type="OrthoDB" id="260519at2759"/>
<proteinExistence type="inferred from homology"/>
<dbReference type="GO" id="GO:0046872">
    <property type="term" value="F:metal ion binding"/>
    <property type="evidence" value="ECO:0007669"/>
    <property type="project" value="UniProtKB-UniRule"/>
</dbReference>
<evidence type="ECO:0000256" key="2">
    <source>
        <dbReference type="ARBA" id="ARBA00022723"/>
    </source>
</evidence>
<accession>A0A7J7LC26</accession>
<name>A0A7J7LC26_9MAGN</name>